<dbReference type="EMBL" id="CP062983">
    <property type="protein sequence ID" value="QPC83433.1"/>
    <property type="molecule type" value="Genomic_DNA"/>
</dbReference>
<feature type="compositionally biased region" description="Basic and acidic residues" evidence="1">
    <location>
        <begin position="16"/>
        <end position="33"/>
    </location>
</feature>
<organism evidence="3 4">
    <name type="scientific">Phototrophicus methaneseepsis</name>
    <dbReference type="NCBI Taxonomy" id="2710758"/>
    <lineage>
        <taxon>Bacteria</taxon>
        <taxon>Bacillati</taxon>
        <taxon>Chloroflexota</taxon>
        <taxon>Candidatus Thermofontia</taxon>
        <taxon>Phototrophicales</taxon>
        <taxon>Phototrophicaceae</taxon>
        <taxon>Phototrophicus</taxon>
    </lineage>
</organism>
<evidence type="ECO:0000256" key="1">
    <source>
        <dbReference type="SAM" id="MobiDB-lite"/>
    </source>
</evidence>
<dbReference type="Proteomes" id="UP000594468">
    <property type="component" value="Chromosome"/>
</dbReference>
<dbReference type="KEGG" id="pmet:G4Y79_03355"/>
<evidence type="ECO:0000313" key="4">
    <source>
        <dbReference type="Proteomes" id="UP000594468"/>
    </source>
</evidence>
<accession>A0A7S8EAK7</accession>
<evidence type="ECO:0008006" key="5">
    <source>
        <dbReference type="Google" id="ProtNLM"/>
    </source>
</evidence>
<dbReference type="AlphaFoldDB" id="A0A7S8EAK7"/>
<protein>
    <recommendedName>
        <fullName evidence="5">DUF883 domain-containing protein</fullName>
    </recommendedName>
</protein>
<keyword evidence="2" id="KW-0812">Transmembrane</keyword>
<name>A0A7S8EAK7_9CHLR</name>
<feature type="region of interest" description="Disordered" evidence="1">
    <location>
        <begin position="1"/>
        <end position="33"/>
    </location>
</feature>
<proteinExistence type="predicted"/>
<keyword evidence="4" id="KW-1185">Reference proteome</keyword>
<keyword evidence="2" id="KW-0472">Membrane</keyword>
<feature type="transmembrane region" description="Helical" evidence="2">
    <location>
        <begin position="106"/>
        <end position="123"/>
    </location>
</feature>
<dbReference type="RefSeq" id="WP_195171500.1">
    <property type="nucleotide sequence ID" value="NZ_CP062983.1"/>
</dbReference>
<gene>
    <name evidence="3" type="ORF">G4Y79_03355</name>
</gene>
<keyword evidence="2" id="KW-1133">Transmembrane helix</keyword>
<evidence type="ECO:0000256" key="2">
    <source>
        <dbReference type="SAM" id="Phobius"/>
    </source>
</evidence>
<sequence length="125" mass="13581">MSDDNGVANGASAQEAQERLEDMGKEIGKRLSEGAEVARSTIAKRISEAATTIRGEIDEHDELDDETRTRAKKVVDGLDNAAKYLESNSLDAIEDDARAAVVENPWRAIVIAFVLGLIVGWLLKD</sequence>
<reference evidence="3 4" key="1">
    <citation type="submission" date="2020-02" db="EMBL/GenBank/DDBJ databases">
        <authorList>
            <person name="Zheng R.K."/>
            <person name="Sun C.M."/>
        </authorList>
    </citation>
    <scope>NUCLEOTIDE SEQUENCE [LARGE SCALE GENOMIC DNA]</scope>
    <source>
        <strain evidence="4">rifampicinis</strain>
    </source>
</reference>
<evidence type="ECO:0000313" key="3">
    <source>
        <dbReference type="EMBL" id="QPC83433.1"/>
    </source>
</evidence>